<dbReference type="EMBL" id="FMYF01000005">
    <property type="protein sequence ID" value="SDB87013.1"/>
    <property type="molecule type" value="Genomic_DNA"/>
</dbReference>
<feature type="transmembrane region" description="Helical" evidence="1">
    <location>
        <begin position="128"/>
        <end position="145"/>
    </location>
</feature>
<keyword evidence="1" id="KW-1133">Transmembrane helix</keyword>
<dbReference type="GO" id="GO:0006465">
    <property type="term" value="P:signal peptide processing"/>
    <property type="evidence" value="ECO:0007669"/>
    <property type="project" value="TreeGrafter"/>
</dbReference>
<feature type="transmembrane region" description="Helical" evidence="1">
    <location>
        <begin position="76"/>
        <end position="96"/>
    </location>
</feature>
<dbReference type="AlphaFoldDB" id="A0A1G6GYQ5"/>
<evidence type="ECO:0000313" key="2">
    <source>
        <dbReference type="EMBL" id="SDB87013.1"/>
    </source>
</evidence>
<accession>A0A1G6GYQ5</accession>
<dbReference type="GO" id="GO:0032259">
    <property type="term" value="P:methylation"/>
    <property type="evidence" value="ECO:0007669"/>
    <property type="project" value="UniProtKB-KW"/>
</dbReference>
<dbReference type="RefSeq" id="WP_217634100.1">
    <property type="nucleotide sequence ID" value="NZ_FMYF01000005.1"/>
</dbReference>
<reference evidence="2 3" key="1">
    <citation type="submission" date="2016-06" db="EMBL/GenBank/DDBJ databases">
        <authorList>
            <person name="Olsen C.W."/>
            <person name="Carey S."/>
            <person name="Hinshaw L."/>
            <person name="Karasin A.I."/>
        </authorList>
    </citation>
    <scope>NUCLEOTIDE SEQUENCE [LARGE SCALE GENOMIC DNA]</scope>
    <source>
        <strain evidence="2 3">LZ-22</strain>
    </source>
</reference>
<feature type="transmembrane region" description="Helical" evidence="1">
    <location>
        <begin position="17"/>
        <end position="37"/>
    </location>
</feature>
<keyword evidence="2" id="KW-0808">Transferase</keyword>
<dbReference type="PANTHER" id="PTHR30487:SF0">
    <property type="entry name" value="PREPILIN LEADER PEPTIDASE_N-METHYLTRANSFERASE-RELATED"/>
    <property type="match status" value="1"/>
</dbReference>
<dbReference type="GO" id="GO:0005886">
    <property type="term" value="C:plasma membrane"/>
    <property type="evidence" value="ECO:0007669"/>
    <property type="project" value="TreeGrafter"/>
</dbReference>
<dbReference type="GO" id="GO:0004190">
    <property type="term" value="F:aspartic-type endopeptidase activity"/>
    <property type="evidence" value="ECO:0007669"/>
    <property type="project" value="TreeGrafter"/>
</dbReference>
<gene>
    <name evidence="2" type="ORF">GA0111570_105283</name>
</gene>
<keyword evidence="2" id="KW-0489">Methyltransferase</keyword>
<dbReference type="STRING" id="1577474.GA0111570_105283"/>
<evidence type="ECO:0000256" key="1">
    <source>
        <dbReference type="SAM" id="Phobius"/>
    </source>
</evidence>
<feature type="transmembrane region" description="Helical" evidence="1">
    <location>
        <begin position="103"/>
        <end position="122"/>
    </location>
</feature>
<sequence length="224" mass="23849">MITAVLPLVVHGQLVGAWPYVLVGAVAAFGAGWWLSGWGRRVCYSTSRWLHSGVVGFVAAVLAGAAVNLSGTWWEIASFWLLGVACGVLICCDLAVLRLPDPIMVLAYPVFLGALLIAAAGTGQWPRFGRALLAGLVLLVFYLINALVFPSGIYLGDVKFAGLLGAWLGWFGWVHLVWGTLLAAILGGVLGLGVIISRRGDRKTEYPYGPMMALGAWIAAVWLL</sequence>
<evidence type="ECO:0000313" key="3">
    <source>
        <dbReference type="Proteomes" id="UP000199086"/>
    </source>
</evidence>
<keyword evidence="1" id="KW-0472">Membrane</keyword>
<name>A0A1G6GYQ5_9ACTN</name>
<dbReference type="GO" id="GO:0008168">
    <property type="term" value="F:methyltransferase activity"/>
    <property type="evidence" value="ECO:0007669"/>
    <property type="project" value="UniProtKB-KW"/>
</dbReference>
<dbReference type="Proteomes" id="UP000199086">
    <property type="component" value="Unassembled WGS sequence"/>
</dbReference>
<feature type="transmembrane region" description="Helical" evidence="1">
    <location>
        <begin position="176"/>
        <end position="196"/>
    </location>
</feature>
<dbReference type="InterPro" id="IPR050882">
    <property type="entry name" value="Prepilin_peptidase/N-MTase"/>
</dbReference>
<feature type="transmembrane region" description="Helical" evidence="1">
    <location>
        <begin position="49"/>
        <end position="70"/>
    </location>
</feature>
<organism evidence="2 3">
    <name type="scientific">Raineyella antarctica</name>
    <dbReference type="NCBI Taxonomy" id="1577474"/>
    <lineage>
        <taxon>Bacteria</taxon>
        <taxon>Bacillati</taxon>
        <taxon>Actinomycetota</taxon>
        <taxon>Actinomycetes</taxon>
        <taxon>Propionibacteriales</taxon>
        <taxon>Propionibacteriaceae</taxon>
        <taxon>Raineyella</taxon>
    </lineage>
</organism>
<dbReference type="PANTHER" id="PTHR30487">
    <property type="entry name" value="TYPE 4 PREPILIN-LIKE PROTEINS LEADER PEPTIDE-PROCESSING ENZYME"/>
    <property type="match status" value="1"/>
</dbReference>
<keyword evidence="1" id="KW-0812">Transmembrane</keyword>
<keyword evidence="3" id="KW-1185">Reference proteome</keyword>
<proteinExistence type="predicted"/>
<protein>
    <submittedName>
        <fullName evidence="2">Leader peptidase (Prepilin peptidase) / N-methyltransferase</fullName>
    </submittedName>
</protein>